<dbReference type="Proteomes" id="UP000231702">
    <property type="component" value="Unassembled WGS sequence"/>
</dbReference>
<feature type="chain" id="PRO_5012899537" evidence="1">
    <location>
        <begin position="25"/>
        <end position="184"/>
    </location>
</feature>
<dbReference type="Proteomes" id="UP000231655">
    <property type="component" value="Unassembled WGS sequence"/>
</dbReference>
<keyword evidence="5" id="KW-1185">Reference proteome</keyword>
<sequence length="184" mass="17846">MTTKTRSIALATLLATTISGAAMADISLDTGGSLGVSVGDSGISTDGGLSVNASEDGLNADLGGALNADADGEAEGSLAADGSANVSTDEGEASGGLLLSSMLDGDELNATTVTELMAKGSIDEEGLDAAVSANAEAIASMRDAIAADAELSAALDAEGYAAEDVIGAQAMADGSTRLVIDDRS</sequence>
<reference evidence="3 4" key="1">
    <citation type="submission" date="2017-09" db="EMBL/GenBank/DDBJ databases">
        <authorList>
            <person name="Ehlers B."/>
            <person name="Leendertz F.H."/>
        </authorList>
    </citation>
    <scope>NUCLEOTIDE SEQUENCE [LARGE SCALE GENOMIC DNA]</scope>
    <source>
        <strain evidence="3 4">CGMCC 1.12662</strain>
    </source>
</reference>
<dbReference type="EMBL" id="OBEA01000001">
    <property type="protein sequence ID" value="SNY38166.1"/>
    <property type="molecule type" value="Genomic_DNA"/>
</dbReference>
<accession>A0A285HTM5</accession>
<reference evidence="2 5" key="2">
    <citation type="journal article" date="2018" name="Int. J. Syst. Evol. Microbiol.">
        <title>Pseudooceanicola lipolyticus sp. nov., a marine alphaproteobacterium, reclassification of Oceanicola flagellatus as Pseudooceanicola flagellatus comb. nov. and emended description of the genus Pseudooceanicola.</title>
        <authorList>
            <person name="Huang M.-M."/>
            <person name="Guo L.-L."/>
            <person name="Wu Y.-H."/>
            <person name="Lai Q.-L."/>
            <person name="Shao Z.-Z."/>
            <person name="Wang C.-S."/>
            <person name="Wu M."/>
            <person name="Xu X.-W."/>
        </authorList>
    </citation>
    <scope>NUCLEOTIDE SEQUENCE [LARGE SCALE GENOMIC DNA]</scope>
    <source>
        <strain evidence="2 5">Ar-45</strain>
    </source>
</reference>
<protein>
    <submittedName>
        <fullName evidence="3">Uncharacterized protein</fullName>
    </submittedName>
</protein>
<dbReference type="RefSeq" id="WP_097144194.1">
    <property type="nucleotide sequence ID" value="NZ_OBEA01000001.1"/>
</dbReference>
<dbReference type="EMBL" id="PGTD01000017">
    <property type="protein sequence ID" value="PJE27645.1"/>
    <property type="molecule type" value="Genomic_DNA"/>
</dbReference>
<evidence type="ECO:0000313" key="2">
    <source>
        <dbReference type="EMBL" id="PJE27645.1"/>
    </source>
</evidence>
<evidence type="ECO:0000313" key="3">
    <source>
        <dbReference type="EMBL" id="SNY38166.1"/>
    </source>
</evidence>
<keyword evidence="1" id="KW-0732">Signal</keyword>
<organism evidence="3 4">
    <name type="scientific">Pseudooceanicola antarcticus</name>
    <dbReference type="NCBI Taxonomy" id="1247613"/>
    <lineage>
        <taxon>Bacteria</taxon>
        <taxon>Pseudomonadati</taxon>
        <taxon>Pseudomonadota</taxon>
        <taxon>Alphaproteobacteria</taxon>
        <taxon>Rhodobacterales</taxon>
        <taxon>Paracoccaceae</taxon>
        <taxon>Pseudooceanicola</taxon>
    </lineage>
</organism>
<dbReference type="AlphaFoldDB" id="A0A285HTM5"/>
<evidence type="ECO:0000256" key="1">
    <source>
        <dbReference type="SAM" id="SignalP"/>
    </source>
</evidence>
<gene>
    <name evidence="2" type="ORF">CVM39_13770</name>
    <name evidence="3" type="ORF">SAMN06297129_0403</name>
</gene>
<name>A0A285HTM5_9RHOB</name>
<evidence type="ECO:0000313" key="5">
    <source>
        <dbReference type="Proteomes" id="UP000231702"/>
    </source>
</evidence>
<evidence type="ECO:0000313" key="4">
    <source>
        <dbReference type="Proteomes" id="UP000231655"/>
    </source>
</evidence>
<proteinExistence type="predicted"/>
<feature type="signal peptide" evidence="1">
    <location>
        <begin position="1"/>
        <end position="24"/>
    </location>
</feature>